<proteinExistence type="predicted"/>
<dbReference type="GO" id="GO:0005737">
    <property type="term" value="C:cytoplasm"/>
    <property type="evidence" value="ECO:0007669"/>
    <property type="project" value="TreeGrafter"/>
</dbReference>
<accession>A0AAV8ZNA3</accession>
<comment type="caution">
    <text evidence="2">The sequence shown here is derived from an EMBL/GenBank/DDBJ whole genome shotgun (WGS) entry which is preliminary data.</text>
</comment>
<dbReference type="InterPro" id="IPR042097">
    <property type="entry name" value="Aminopeptidase_N-like_N_sf"/>
</dbReference>
<protein>
    <recommendedName>
        <fullName evidence="1">Aminopeptidase N-like N-terminal domain-containing protein</fullName>
    </recommendedName>
</protein>
<evidence type="ECO:0000313" key="2">
    <source>
        <dbReference type="EMBL" id="KAJ8967089.1"/>
    </source>
</evidence>
<dbReference type="GO" id="GO:0070006">
    <property type="term" value="F:metalloaminopeptidase activity"/>
    <property type="evidence" value="ECO:0007669"/>
    <property type="project" value="TreeGrafter"/>
</dbReference>
<dbReference type="GO" id="GO:0005615">
    <property type="term" value="C:extracellular space"/>
    <property type="evidence" value="ECO:0007669"/>
    <property type="project" value="TreeGrafter"/>
</dbReference>
<dbReference type="InterPro" id="IPR045357">
    <property type="entry name" value="Aminopeptidase_N-like_N"/>
</dbReference>
<dbReference type="Gene3D" id="2.60.40.1730">
    <property type="entry name" value="tricorn interacting facor f3 domain"/>
    <property type="match status" value="1"/>
</dbReference>
<dbReference type="Pfam" id="PF17900">
    <property type="entry name" value="Peptidase_M1_N"/>
    <property type="match status" value="1"/>
</dbReference>
<dbReference type="GO" id="GO:0043171">
    <property type="term" value="P:peptide catabolic process"/>
    <property type="evidence" value="ECO:0007669"/>
    <property type="project" value="TreeGrafter"/>
</dbReference>
<dbReference type="PANTHER" id="PTHR11533">
    <property type="entry name" value="PROTEASE M1 ZINC METALLOPROTEASE"/>
    <property type="match status" value="1"/>
</dbReference>
<dbReference type="GO" id="GO:0008270">
    <property type="term" value="F:zinc ion binding"/>
    <property type="evidence" value="ECO:0007669"/>
    <property type="project" value="TreeGrafter"/>
</dbReference>
<sequence>MKFRIQIIPHLHNLTTTGTVTITLNPVEDTSKIIFHVNNITIIKHSVSVISTKPKSSPITINDQDYVEGQKYRIMLNENLEIGEEYLLGIKFIGELNSHLQGFYRSRYNDEFGRER</sequence>
<reference evidence="2" key="1">
    <citation type="journal article" date="2023" name="Insect Mol. Biol.">
        <title>Genome sequencing provides insights into the evolution of gene families encoding plant cell wall-degrading enzymes in longhorned beetles.</title>
        <authorList>
            <person name="Shin N.R."/>
            <person name="Okamura Y."/>
            <person name="Kirsch R."/>
            <person name="Pauchet Y."/>
        </authorList>
    </citation>
    <scope>NUCLEOTIDE SEQUENCE</scope>
    <source>
        <strain evidence="2">RBIC_L_NR</strain>
    </source>
</reference>
<dbReference type="SUPFAM" id="SSF63737">
    <property type="entry name" value="Leukotriene A4 hydrolase N-terminal domain"/>
    <property type="match status" value="1"/>
</dbReference>
<name>A0AAV8ZNA3_9CUCU</name>
<dbReference type="AlphaFoldDB" id="A0AAV8ZNA3"/>
<evidence type="ECO:0000259" key="1">
    <source>
        <dbReference type="Pfam" id="PF17900"/>
    </source>
</evidence>
<organism evidence="2 3">
    <name type="scientific">Rhamnusium bicolor</name>
    <dbReference type="NCBI Taxonomy" id="1586634"/>
    <lineage>
        <taxon>Eukaryota</taxon>
        <taxon>Metazoa</taxon>
        <taxon>Ecdysozoa</taxon>
        <taxon>Arthropoda</taxon>
        <taxon>Hexapoda</taxon>
        <taxon>Insecta</taxon>
        <taxon>Pterygota</taxon>
        <taxon>Neoptera</taxon>
        <taxon>Endopterygota</taxon>
        <taxon>Coleoptera</taxon>
        <taxon>Polyphaga</taxon>
        <taxon>Cucujiformia</taxon>
        <taxon>Chrysomeloidea</taxon>
        <taxon>Cerambycidae</taxon>
        <taxon>Lepturinae</taxon>
        <taxon>Rhagiini</taxon>
        <taxon>Rhamnusium</taxon>
    </lineage>
</organism>
<keyword evidence="3" id="KW-1185">Reference proteome</keyword>
<dbReference type="Proteomes" id="UP001162156">
    <property type="component" value="Unassembled WGS sequence"/>
</dbReference>
<evidence type="ECO:0000313" key="3">
    <source>
        <dbReference type="Proteomes" id="UP001162156"/>
    </source>
</evidence>
<dbReference type="EMBL" id="JANEYF010000898">
    <property type="protein sequence ID" value="KAJ8967089.1"/>
    <property type="molecule type" value="Genomic_DNA"/>
</dbReference>
<dbReference type="GO" id="GO:0006508">
    <property type="term" value="P:proteolysis"/>
    <property type="evidence" value="ECO:0007669"/>
    <property type="project" value="TreeGrafter"/>
</dbReference>
<gene>
    <name evidence="2" type="ORF">NQ314_003101</name>
</gene>
<feature type="domain" description="Aminopeptidase N-like N-terminal" evidence="1">
    <location>
        <begin position="5"/>
        <end position="112"/>
    </location>
</feature>
<dbReference type="GO" id="GO:0042277">
    <property type="term" value="F:peptide binding"/>
    <property type="evidence" value="ECO:0007669"/>
    <property type="project" value="TreeGrafter"/>
</dbReference>
<dbReference type="PANTHER" id="PTHR11533:SF294">
    <property type="entry name" value="THYROTROPIN-RELEASING HORMONE-DEGRADING ECTOENZYME"/>
    <property type="match status" value="1"/>
</dbReference>
<dbReference type="GO" id="GO:0016020">
    <property type="term" value="C:membrane"/>
    <property type="evidence" value="ECO:0007669"/>
    <property type="project" value="TreeGrafter"/>
</dbReference>
<dbReference type="InterPro" id="IPR050344">
    <property type="entry name" value="Peptidase_M1_aminopeptidases"/>
</dbReference>